<dbReference type="GO" id="GO:0002199">
    <property type="term" value="C:zona pellucida receptor complex"/>
    <property type="evidence" value="ECO:0007669"/>
    <property type="project" value="TreeGrafter"/>
</dbReference>
<feature type="transmembrane region" description="Helical" evidence="2">
    <location>
        <begin position="751"/>
        <end position="776"/>
    </location>
</feature>
<proteinExistence type="predicted"/>
<dbReference type="OrthoDB" id="7692025at2759"/>
<dbReference type="InterPro" id="IPR013783">
    <property type="entry name" value="Ig-like_fold"/>
</dbReference>
<dbReference type="PANTHER" id="PTHR15443">
    <property type="entry name" value="ZONA PELLUCIDA BINDING PROTEIN SP38"/>
    <property type="match status" value="1"/>
</dbReference>
<keyword evidence="2" id="KW-0812">Transmembrane</keyword>
<dbReference type="PROSITE" id="PS50835">
    <property type="entry name" value="IG_LIKE"/>
    <property type="match status" value="1"/>
</dbReference>
<dbReference type="Gene3D" id="2.60.40.10">
    <property type="entry name" value="Immunoglobulins"/>
    <property type="match status" value="1"/>
</dbReference>
<dbReference type="Proteomes" id="UP000504615">
    <property type="component" value="Unplaced"/>
</dbReference>
<keyword evidence="2" id="KW-0472">Membrane</keyword>
<evidence type="ECO:0000259" key="3">
    <source>
        <dbReference type="PROSITE" id="PS50835"/>
    </source>
</evidence>
<dbReference type="RefSeq" id="XP_011631112.1">
    <property type="nucleotide sequence ID" value="XM_011632810.1"/>
</dbReference>
<evidence type="ECO:0000313" key="5">
    <source>
        <dbReference type="RefSeq" id="XP_011631112.1"/>
    </source>
</evidence>
<dbReference type="InterPro" id="IPR036179">
    <property type="entry name" value="Ig-like_dom_sf"/>
</dbReference>
<feature type="compositionally biased region" description="Basic and acidic residues" evidence="1">
    <location>
        <begin position="1"/>
        <end position="10"/>
    </location>
</feature>
<evidence type="ECO:0000256" key="1">
    <source>
        <dbReference type="SAM" id="MobiDB-lite"/>
    </source>
</evidence>
<keyword evidence="2" id="KW-1133">Transmembrane helix</keyword>
<feature type="region of interest" description="Disordered" evidence="1">
    <location>
        <begin position="829"/>
        <end position="897"/>
    </location>
</feature>
<dbReference type="GeneID" id="105423152"/>
<dbReference type="SUPFAM" id="SSF48726">
    <property type="entry name" value="Immunoglobulin"/>
    <property type="match status" value="1"/>
</dbReference>
<dbReference type="Gene3D" id="2.10.50.10">
    <property type="entry name" value="Tumor Necrosis Factor Receptor, subunit A, domain 2"/>
    <property type="match status" value="1"/>
</dbReference>
<dbReference type="KEGG" id="pbar:105423152"/>
<accession>A0A6I9VTB2</accession>
<dbReference type="InterPro" id="IPR007110">
    <property type="entry name" value="Ig-like_dom"/>
</dbReference>
<dbReference type="GO" id="GO:0005576">
    <property type="term" value="C:extracellular region"/>
    <property type="evidence" value="ECO:0007669"/>
    <property type="project" value="InterPro"/>
</dbReference>
<dbReference type="GO" id="GO:0001669">
    <property type="term" value="C:acrosomal vesicle"/>
    <property type="evidence" value="ECO:0007669"/>
    <property type="project" value="TreeGrafter"/>
</dbReference>
<feature type="compositionally biased region" description="Basic and acidic residues" evidence="1">
    <location>
        <begin position="846"/>
        <end position="855"/>
    </location>
</feature>
<organism evidence="4 5">
    <name type="scientific">Pogonomyrmex barbatus</name>
    <name type="common">red harvester ant</name>
    <dbReference type="NCBI Taxonomy" id="144034"/>
    <lineage>
        <taxon>Eukaryota</taxon>
        <taxon>Metazoa</taxon>
        <taxon>Ecdysozoa</taxon>
        <taxon>Arthropoda</taxon>
        <taxon>Hexapoda</taxon>
        <taxon>Insecta</taxon>
        <taxon>Pterygota</taxon>
        <taxon>Neoptera</taxon>
        <taxon>Endopterygota</taxon>
        <taxon>Hymenoptera</taxon>
        <taxon>Apocrita</taxon>
        <taxon>Aculeata</taxon>
        <taxon>Formicoidea</taxon>
        <taxon>Formicidae</taxon>
        <taxon>Myrmicinae</taxon>
        <taxon>Pogonomyrmex</taxon>
    </lineage>
</organism>
<feature type="compositionally biased region" description="Basic residues" evidence="1">
    <location>
        <begin position="829"/>
        <end position="845"/>
    </location>
</feature>
<dbReference type="InterPro" id="IPR003599">
    <property type="entry name" value="Ig_sub"/>
</dbReference>
<keyword evidence="4" id="KW-1185">Reference proteome</keyword>
<dbReference type="InterPro" id="IPR010857">
    <property type="entry name" value="Sp38-bd"/>
</dbReference>
<dbReference type="PANTHER" id="PTHR15443:SF6">
    <property type="entry name" value="IG-LIKE DOMAIN-CONTAINING PROTEIN"/>
    <property type="match status" value="1"/>
</dbReference>
<feature type="region of interest" description="Disordered" evidence="1">
    <location>
        <begin position="1"/>
        <end position="24"/>
    </location>
</feature>
<feature type="domain" description="Ig-like" evidence="3">
    <location>
        <begin position="450"/>
        <end position="526"/>
    </location>
</feature>
<evidence type="ECO:0000313" key="4">
    <source>
        <dbReference type="Proteomes" id="UP000504615"/>
    </source>
</evidence>
<evidence type="ECO:0000256" key="2">
    <source>
        <dbReference type="SAM" id="Phobius"/>
    </source>
</evidence>
<name>A0A6I9VTB2_9HYME</name>
<dbReference type="SMART" id="SM01411">
    <property type="entry name" value="Ephrin_rec_like"/>
    <property type="match status" value="1"/>
</dbReference>
<dbReference type="AlphaFoldDB" id="A0A6I9VTB2"/>
<gene>
    <name evidence="5" type="primary">LOC105423152</name>
</gene>
<dbReference type="SMART" id="SM00409">
    <property type="entry name" value="IG"/>
    <property type="match status" value="1"/>
</dbReference>
<dbReference type="GO" id="GO:0007339">
    <property type="term" value="P:binding of sperm to zona pellucida"/>
    <property type="evidence" value="ECO:0007669"/>
    <property type="project" value="InterPro"/>
</dbReference>
<reference evidence="5" key="1">
    <citation type="submission" date="2025-08" db="UniProtKB">
        <authorList>
            <consortium name="RefSeq"/>
        </authorList>
    </citation>
    <scope>IDENTIFICATION</scope>
</reference>
<dbReference type="Pfam" id="PF07699">
    <property type="entry name" value="Ephrin_rec_like"/>
    <property type="match status" value="1"/>
</dbReference>
<protein>
    <submittedName>
        <fullName evidence="5">Uncharacterized protein LOC105423152</fullName>
    </submittedName>
</protein>
<dbReference type="GO" id="GO:0001675">
    <property type="term" value="P:acrosome assembly"/>
    <property type="evidence" value="ECO:0007669"/>
    <property type="project" value="TreeGrafter"/>
</dbReference>
<sequence length="897" mass="103907">MSYEEKKEDLKEEDDESSDKAEKKMEEYDDYMEDIIENYMNYEEHEVSTRIYERFLDKNKKKRTTIEENKREILDRAWPTEKNTMYHLGGTRFWQLDFVTESSAVFNTTILTTTFLTTTIDKTIGVSITKTTCFDVVLKNERNAEIKSNTRYRKRNIYNDGRRKYISIRKRNASLKNVTGKTTSRQNYKLRTRQASMMAKKPKHESQKLHDPNCYKRNFEGKIREKIKFNDFPLTDDENSITAKSRKLCGINANKSKHPIAKHKDVANKRKKKQLTKSRTLHDINLHSSHNKDNRIVNKKNEHHKTTTKRYSQIKIVENSKKKDEKMTHCSFIDRKNKSVSVSDEKRVHNCFNCICDIMNIINGIRSILERKSFSLDEIKALNCSEYKEIQNKIVISMDSDMEEAREFPQSRYNIESLKGQKYIKLEELENDFKSDSDFDNDHDIISLPGLNLNLPCNQDGGGITWLSSVSRPSYTWKRTDGIALFGFVAENGDLELRNVNAKDTGNYTCIMTYMSPDNEEPVETTYEIHLQVVTLPKYIVRGENCYHTRSCDESDLDVLVTYLPLKLNSVICEADICNAYVLTPSCSRSQMTVNVLLVPSHIVRLMAIDLKHCNVFCLKAIQNKLSLILSENLRIFLGKTLIFRLPHYEQRLVPSTEKSSFARWKRGKTDANVFGDRSSNVGLFSSCPAGYGLRDAHCVPCSVGTYSEDGMSHCKKCPTGTYQPNHGARVCRTCTNPLTKGCHNMLWNSFSAVMVTLASIGVMVSICLLVLWLICCAKKKLFVKKIASIKEDAFEREVPVEGQPLIKNASGDEDQQWDRATKKKGKFYINKKRRKQNEKRKHDKTHVQEDEWGSHRVKNAPIINPESYRSHEDYNNHYPKQSYRKGPRLPEYDFDT</sequence>
<dbReference type="InterPro" id="IPR011641">
    <property type="entry name" value="Tyr-kin_ephrin_A/B_rcpt-like"/>
</dbReference>